<dbReference type="Pfam" id="PF00096">
    <property type="entry name" value="zf-C2H2"/>
    <property type="match status" value="3"/>
</dbReference>
<dbReference type="GO" id="GO:0006355">
    <property type="term" value="P:regulation of DNA-templated transcription"/>
    <property type="evidence" value="ECO:0007669"/>
    <property type="project" value="UniProtKB-ARBA"/>
</dbReference>
<evidence type="ECO:0000256" key="8">
    <source>
        <dbReference type="ARBA" id="ARBA00023163"/>
    </source>
</evidence>
<accession>A0A336M770</accession>
<dbReference type="InterPro" id="IPR036236">
    <property type="entry name" value="Znf_C2H2_sf"/>
</dbReference>
<evidence type="ECO:0000256" key="11">
    <source>
        <dbReference type="PROSITE-ProRule" id="PRU01263"/>
    </source>
</evidence>
<name>A0A336M770_CULSO</name>
<feature type="binding site" evidence="11">
    <location>
        <position position="5"/>
    </location>
    <ligand>
        <name>Zn(2+)</name>
        <dbReference type="ChEBI" id="CHEBI:29105"/>
    </ligand>
</feature>
<dbReference type="OMA" id="RIMMCVG"/>
<dbReference type="InterPro" id="IPR013087">
    <property type="entry name" value="Znf_C2H2_type"/>
</dbReference>
<evidence type="ECO:0000256" key="6">
    <source>
        <dbReference type="ARBA" id="ARBA00023015"/>
    </source>
</evidence>
<dbReference type="InterPro" id="IPR050331">
    <property type="entry name" value="Zinc_finger"/>
</dbReference>
<feature type="domain" description="ZAD" evidence="14">
    <location>
        <begin position="3"/>
        <end position="74"/>
    </location>
</feature>
<dbReference type="FunFam" id="3.30.160.60:FF:002343">
    <property type="entry name" value="Zinc finger protein 33A"/>
    <property type="match status" value="1"/>
</dbReference>
<evidence type="ECO:0000259" key="13">
    <source>
        <dbReference type="PROSITE" id="PS50157"/>
    </source>
</evidence>
<protein>
    <submittedName>
        <fullName evidence="15">CSON013122 protein</fullName>
    </submittedName>
</protein>
<dbReference type="PROSITE" id="PS50157">
    <property type="entry name" value="ZINC_FINGER_C2H2_2"/>
    <property type="match status" value="6"/>
</dbReference>
<feature type="domain" description="C2H2-type" evidence="13">
    <location>
        <begin position="318"/>
        <end position="345"/>
    </location>
</feature>
<feature type="binding site" evidence="11">
    <location>
        <position position="50"/>
    </location>
    <ligand>
        <name>Zn(2+)</name>
        <dbReference type="ChEBI" id="CHEBI:29105"/>
    </ligand>
</feature>
<feature type="coiled-coil region" evidence="12">
    <location>
        <begin position="115"/>
        <end position="163"/>
    </location>
</feature>
<dbReference type="AlphaFoldDB" id="A0A336M770"/>
<evidence type="ECO:0000256" key="9">
    <source>
        <dbReference type="ARBA" id="ARBA00023242"/>
    </source>
</evidence>
<dbReference type="SUPFAM" id="SSF57667">
    <property type="entry name" value="beta-beta-alpha zinc fingers"/>
    <property type="match status" value="3"/>
</dbReference>
<dbReference type="SMART" id="SM00868">
    <property type="entry name" value="zf-AD"/>
    <property type="match status" value="1"/>
</dbReference>
<keyword evidence="9" id="KW-0539">Nucleus</keyword>
<dbReference type="PROSITE" id="PS00028">
    <property type="entry name" value="ZINC_FINGER_C2H2_1"/>
    <property type="match status" value="6"/>
</dbReference>
<dbReference type="Gene3D" id="3.40.1800.20">
    <property type="match status" value="1"/>
</dbReference>
<feature type="domain" description="C2H2-type" evidence="13">
    <location>
        <begin position="405"/>
        <end position="435"/>
    </location>
</feature>
<dbReference type="PANTHER" id="PTHR16515">
    <property type="entry name" value="PR DOMAIN ZINC FINGER PROTEIN"/>
    <property type="match status" value="1"/>
</dbReference>
<keyword evidence="5 11" id="KW-0862">Zinc</keyword>
<evidence type="ECO:0000259" key="14">
    <source>
        <dbReference type="PROSITE" id="PS51915"/>
    </source>
</evidence>
<keyword evidence="4 10" id="KW-0863">Zinc-finger</keyword>
<feature type="binding site" evidence="11">
    <location>
        <position position="8"/>
    </location>
    <ligand>
        <name>Zn(2+)</name>
        <dbReference type="ChEBI" id="CHEBI:29105"/>
    </ligand>
</feature>
<keyword evidence="2 11" id="KW-0479">Metal-binding</keyword>
<evidence type="ECO:0000256" key="1">
    <source>
        <dbReference type="ARBA" id="ARBA00004123"/>
    </source>
</evidence>
<evidence type="ECO:0000256" key="2">
    <source>
        <dbReference type="ARBA" id="ARBA00022723"/>
    </source>
</evidence>
<organism evidence="15">
    <name type="scientific">Culicoides sonorensis</name>
    <name type="common">Biting midge</name>
    <dbReference type="NCBI Taxonomy" id="179676"/>
    <lineage>
        <taxon>Eukaryota</taxon>
        <taxon>Metazoa</taxon>
        <taxon>Ecdysozoa</taxon>
        <taxon>Arthropoda</taxon>
        <taxon>Hexapoda</taxon>
        <taxon>Insecta</taxon>
        <taxon>Pterygota</taxon>
        <taxon>Neoptera</taxon>
        <taxon>Endopterygota</taxon>
        <taxon>Diptera</taxon>
        <taxon>Nematocera</taxon>
        <taxon>Chironomoidea</taxon>
        <taxon>Ceratopogonidae</taxon>
        <taxon>Ceratopogoninae</taxon>
        <taxon>Culicoides</taxon>
        <taxon>Monoculicoides</taxon>
    </lineage>
</organism>
<sequence>MEDICRLCLGNGQLLNIFEDAANLPVRIMACCSLEVNSNDNLPKFICVDCRYQLDKTYIFRIKSKNAESKLKRHIRLINAGKVSHVFEEEDDADEYADALLYVQQHEETLKSGEHDNLQQQLSQYKANEVKLRNEMKRVKEQMLNQMQVIDDLRQQLDRQTDENYVLEMLEDDPDTKILRTKVEAVPGPSNKGKNKKGVPMVIDEETEDGSYIVEEEEESQDPIETRFECDPEEYAAIEKAVRATLGNQPNYSVKTNFQLKLEKLDSALTKAEVITDDGSILFMEFNTENVVDSGSVGTGTTAGGGSITGSGGGNMYYECNQCHKEFTKFTQLKRHISCHKVDPHNRGLQCSYCERWCSTKSSLIRHERIHTGEKPFKCEICNRSFVQNEILKRHKLIHTGEKPFICTATGCNEQFRQREQLKAHFNRCHSENPVFELHKCSLCPKSFCHASGLSRHLLSHAGKTFDCQICLKSYSDRSTLRRHMIAIHDEPRKKENQSIEIVTETEEIDAGLYTFG</sequence>
<dbReference type="InterPro" id="IPR012934">
    <property type="entry name" value="Znf_AD"/>
</dbReference>
<evidence type="ECO:0000256" key="4">
    <source>
        <dbReference type="ARBA" id="ARBA00022771"/>
    </source>
</evidence>
<evidence type="ECO:0000256" key="10">
    <source>
        <dbReference type="PROSITE-ProRule" id="PRU00042"/>
    </source>
</evidence>
<feature type="domain" description="C2H2-type" evidence="13">
    <location>
        <begin position="349"/>
        <end position="376"/>
    </location>
</feature>
<feature type="domain" description="C2H2-type" evidence="13">
    <location>
        <begin position="377"/>
        <end position="404"/>
    </location>
</feature>
<evidence type="ECO:0000256" key="3">
    <source>
        <dbReference type="ARBA" id="ARBA00022737"/>
    </source>
</evidence>
<dbReference type="EMBL" id="UFQT01000650">
    <property type="protein sequence ID" value="SSX26116.1"/>
    <property type="molecule type" value="Genomic_DNA"/>
</dbReference>
<feature type="domain" description="C2H2-type" evidence="13">
    <location>
        <begin position="466"/>
        <end position="494"/>
    </location>
</feature>
<dbReference type="PROSITE" id="PS51915">
    <property type="entry name" value="ZAD"/>
    <property type="match status" value="1"/>
</dbReference>
<evidence type="ECO:0000313" key="15">
    <source>
        <dbReference type="EMBL" id="SSX26116.1"/>
    </source>
</evidence>
<gene>
    <name evidence="15" type="primary">CSON013122</name>
</gene>
<keyword evidence="6" id="KW-0805">Transcription regulation</keyword>
<keyword evidence="3" id="KW-0677">Repeat</keyword>
<keyword evidence="8" id="KW-0804">Transcription</keyword>
<reference evidence="15" key="1">
    <citation type="submission" date="2018-07" db="EMBL/GenBank/DDBJ databases">
        <authorList>
            <person name="Quirk P.G."/>
            <person name="Krulwich T.A."/>
        </authorList>
    </citation>
    <scope>NUCLEOTIDE SEQUENCE</scope>
</reference>
<dbReference type="SMART" id="SM00355">
    <property type="entry name" value="ZnF_C2H2"/>
    <property type="match status" value="6"/>
</dbReference>
<dbReference type="GO" id="GO:0003677">
    <property type="term" value="F:DNA binding"/>
    <property type="evidence" value="ECO:0007669"/>
    <property type="project" value="UniProtKB-KW"/>
</dbReference>
<keyword evidence="7" id="KW-0238">DNA-binding</keyword>
<dbReference type="SUPFAM" id="SSF57716">
    <property type="entry name" value="Glucocorticoid receptor-like (DNA-binding domain)"/>
    <property type="match status" value="1"/>
</dbReference>
<evidence type="ECO:0000256" key="12">
    <source>
        <dbReference type="SAM" id="Coils"/>
    </source>
</evidence>
<dbReference type="VEuPathDB" id="VectorBase:CSON013122"/>
<dbReference type="Pfam" id="PF07776">
    <property type="entry name" value="zf-AD"/>
    <property type="match status" value="1"/>
</dbReference>
<comment type="subcellular location">
    <subcellularLocation>
        <location evidence="1">Nucleus</location>
    </subcellularLocation>
</comment>
<dbReference type="Gene3D" id="3.30.160.60">
    <property type="entry name" value="Classic Zinc Finger"/>
    <property type="match status" value="4"/>
</dbReference>
<keyword evidence="12" id="KW-0175">Coiled coil</keyword>
<evidence type="ECO:0000256" key="5">
    <source>
        <dbReference type="ARBA" id="ARBA00022833"/>
    </source>
</evidence>
<dbReference type="PANTHER" id="PTHR16515:SF49">
    <property type="entry name" value="GASTRULA ZINC FINGER PROTEIN XLCGF49.1-LIKE-RELATED"/>
    <property type="match status" value="1"/>
</dbReference>
<proteinExistence type="predicted"/>
<feature type="binding site" evidence="11">
    <location>
        <position position="47"/>
    </location>
    <ligand>
        <name>Zn(2+)</name>
        <dbReference type="ChEBI" id="CHEBI:29105"/>
    </ligand>
</feature>
<feature type="domain" description="C2H2-type" evidence="13">
    <location>
        <begin position="439"/>
        <end position="466"/>
    </location>
</feature>
<dbReference type="GO" id="GO:0008270">
    <property type="term" value="F:zinc ion binding"/>
    <property type="evidence" value="ECO:0007669"/>
    <property type="project" value="UniProtKB-UniRule"/>
</dbReference>
<dbReference type="GO" id="GO:0005634">
    <property type="term" value="C:nucleus"/>
    <property type="evidence" value="ECO:0007669"/>
    <property type="project" value="UniProtKB-SubCell"/>
</dbReference>
<evidence type="ECO:0000256" key="7">
    <source>
        <dbReference type="ARBA" id="ARBA00023125"/>
    </source>
</evidence>